<dbReference type="SMART" id="SM00320">
    <property type="entry name" value="WD40"/>
    <property type="match status" value="7"/>
</dbReference>
<evidence type="ECO:0000313" key="6">
    <source>
        <dbReference type="EMBL" id="KAB5594482.1"/>
    </source>
</evidence>
<dbReference type="InterPro" id="IPR015943">
    <property type="entry name" value="WD40/YVTN_repeat-like_dom_sf"/>
</dbReference>
<dbReference type="PROSITE" id="PS01025">
    <property type="entry name" value="PR55_2"/>
    <property type="match status" value="1"/>
</dbReference>
<sequence>MEANRDDALKSLRIARKHFEAGNLSEARRLADKSINLFPTSEAKEFLATLASAPSPSDTPSSTTAPSSGAEAHPSAGGMHSRKGKTKAEESTTSSASGEKKWTAEQAAVVKRVQSCGTTAYYEVLAIEKSADEGDVKRAYRKLALQLHPDKNNAPGADEAFKIVSKAFTILSDPQKRAVYDQVGGDPEQRGGGGSASSGMNGMNMRPGHNHMFFDEEINPEDVFNMFFGGSGFGGPGFATGFGNGFGGSPVFTASFGGPGIRVRRFGGPRQRAAAEGRQGPELADGRSLFLQLLPLIALLAISLFSSLLSFITDGGGPSHPGFRYDQTRTFNEERSTSRLGVPYFVAPKEWADHPMSKIAEKSKSGTAANAKEAAQLRSFERIVEQRYEEHLYDLCRNEFEHRERRVEQQKGFFGFGADWDKVREIQAEKLPNCEKLSALQLKIMPPPLPFGRVCGRTLRGGVLHGIKRQLEVPRAKCDAVRTRGQMNAIPVQITPVPTDWLTRLASTTQSPSSYAVRMDGDAAVGSGPWRFAQCFGDKGEVEDITEADIISTVEFDHTGDYLATGDKGGRVVLFERNSQKRGCEYKFYTEFQSHEPEFDYLKSLEIEEKINRIKWCKRQNAAHFLLSTNDKTIKLWKVHEKTIKQVSESNLHNGQRATPPPTTAAALKLPKMTAGDAVVAAIPRKVYANAHAYHINSISINSDGETYISADDLRVNLWNLGIHDQSFNIVDIKPVNMEELTEVITAAEFHPIDCNTFMYSSSKGTIKLADMRDQALCDGHAKQFEEEEDPSNRSFFSEIISSISDVKFSRDGRYILSRDYLSLKIWDMNMDRRPVKTINIHDHLRGKLCDLYENDCIFDKFECSFSGDGSQVMTGSYHNYFRIYDVEGSNDVLLQADKSAFRANRMGGARTPVRGPGRQGMNVDTIDFNKKILHGSWHPRENTIAIAATNNLFLYSAA</sequence>
<feature type="domain" description="J" evidence="5">
    <location>
        <begin position="120"/>
        <end position="184"/>
    </location>
</feature>
<dbReference type="CDD" id="cd06257">
    <property type="entry name" value="DnaJ"/>
    <property type="match status" value="1"/>
</dbReference>
<dbReference type="Pfam" id="PF00226">
    <property type="entry name" value="DnaJ"/>
    <property type="match status" value="1"/>
</dbReference>
<dbReference type="EMBL" id="SSOP01000020">
    <property type="protein sequence ID" value="KAB5594482.1"/>
    <property type="molecule type" value="Genomic_DNA"/>
</dbReference>
<organism evidence="6 7">
    <name type="scientific">Ceratobasidium theobromae</name>
    <dbReference type="NCBI Taxonomy" id="1582974"/>
    <lineage>
        <taxon>Eukaryota</taxon>
        <taxon>Fungi</taxon>
        <taxon>Dikarya</taxon>
        <taxon>Basidiomycota</taxon>
        <taxon>Agaricomycotina</taxon>
        <taxon>Agaricomycetes</taxon>
        <taxon>Cantharellales</taxon>
        <taxon>Ceratobasidiaceae</taxon>
        <taxon>Ceratobasidium</taxon>
    </lineage>
</organism>
<feature type="compositionally biased region" description="Low complexity" evidence="4">
    <location>
        <begin position="48"/>
        <end position="68"/>
    </location>
</feature>
<proteinExistence type="inferred from homology"/>
<feature type="region of interest" description="Disordered" evidence="4">
    <location>
        <begin position="48"/>
        <end position="104"/>
    </location>
</feature>
<evidence type="ECO:0000259" key="5">
    <source>
        <dbReference type="PROSITE" id="PS50076"/>
    </source>
</evidence>
<dbReference type="InterPro" id="IPR015399">
    <property type="entry name" value="DUF1977_DnaJ-like"/>
</dbReference>
<dbReference type="InterPro" id="IPR018067">
    <property type="entry name" value="PP2A_PR55_CS"/>
</dbReference>
<comment type="caution">
    <text evidence="6">The sequence shown here is derived from an EMBL/GenBank/DDBJ whole genome shotgun (WGS) entry which is preliminary data.</text>
</comment>
<dbReference type="Gene3D" id="1.10.287.110">
    <property type="entry name" value="DnaJ domain"/>
    <property type="match status" value="1"/>
</dbReference>
<dbReference type="FunFam" id="1.10.287.110:FF:000070">
    <property type="entry name" value="Endoplasmic reticulum protein, putative"/>
    <property type="match status" value="1"/>
</dbReference>
<comment type="similarity">
    <text evidence="1">Belongs to the phosphatase 2A regulatory subunit B family.</text>
</comment>
<dbReference type="InterPro" id="IPR036322">
    <property type="entry name" value="WD40_repeat_dom_sf"/>
</dbReference>
<protein>
    <submittedName>
        <fullName evidence="6">Protein phosphatase PP2A regulatory subunit B</fullName>
    </submittedName>
</protein>
<evidence type="ECO:0000256" key="4">
    <source>
        <dbReference type="SAM" id="MobiDB-lite"/>
    </source>
</evidence>
<dbReference type="InterPro" id="IPR001623">
    <property type="entry name" value="DnaJ_domain"/>
</dbReference>
<dbReference type="PROSITE" id="PS50076">
    <property type="entry name" value="DNAJ_2"/>
    <property type="match status" value="1"/>
</dbReference>
<dbReference type="PRINTS" id="PR00625">
    <property type="entry name" value="JDOMAIN"/>
</dbReference>
<evidence type="ECO:0000256" key="1">
    <source>
        <dbReference type="ARBA" id="ARBA00008259"/>
    </source>
</evidence>
<dbReference type="PROSITE" id="PS01024">
    <property type="entry name" value="PR55_1"/>
    <property type="match status" value="1"/>
</dbReference>
<evidence type="ECO:0000256" key="3">
    <source>
        <dbReference type="ARBA" id="ARBA00022737"/>
    </source>
</evidence>
<gene>
    <name evidence="6" type="ORF">CTheo_2113</name>
</gene>
<dbReference type="Gene3D" id="2.130.10.10">
    <property type="entry name" value="YVTN repeat-like/Quinoprotein amine dehydrogenase"/>
    <property type="match status" value="2"/>
</dbReference>
<dbReference type="InterPro" id="IPR036869">
    <property type="entry name" value="J_dom_sf"/>
</dbReference>
<keyword evidence="3" id="KW-0677">Repeat</keyword>
<accession>A0A5N5QRU2</accession>
<dbReference type="PANTHER" id="PTHR11871">
    <property type="entry name" value="PROTEIN PHOSPHATASE PP2A REGULATORY SUBUNIT B"/>
    <property type="match status" value="1"/>
</dbReference>
<evidence type="ECO:0000256" key="2">
    <source>
        <dbReference type="ARBA" id="ARBA00022574"/>
    </source>
</evidence>
<dbReference type="InterPro" id="IPR000009">
    <property type="entry name" value="PP2A_PR55"/>
</dbReference>
<dbReference type="GO" id="GO:0000159">
    <property type="term" value="C:protein phosphatase type 2A complex"/>
    <property type="evidence" value="ECO:0007669"/>
    <property type="project" value="InterPro"/>
</dbReference>
<reference evidence="6 7" key="1">
    <citation type="journal article" date="2019" name="Fungal Biol. Biotechnol.">
        <title>Draft genome sequence of fastidious pathogen Ceratobasidium theobromae, which causes vascular-streak dieback in Theobroma cacao.</title>
        <authorList>
            <person name="Ali S.S."/>
            <person name="Asman A."/>
            <person name="Shao J."/>
            <person name="Firmansyah A.P."/>
            <person name="Susilo A.W."/>
            <person name="Rosmana A."/>
            <person name="McMahon P."/>
            <person name="Junaid M."/>
            <person name="Guest D."/>
            <person name="Kheng T.Y."/>
            <person name="Meinhardt L.W."/>
            <person name="Bailey B.A."/>
        </authorList>
    </citation>
    <scope>NUCLEOTIDE SEQUENCE [LARGE SCALE GENOMIC DNA]</scope>
    <source>
        <strain evidence="6 7">CT2</strain>
    </source>
</reference>
<dbReference type="Pfam" id="PF09320">
    <property type="entry name" value="DUF1977"/>
    <property type="match status" value="1"/>
</dbReference>
<dbReference type="Proteomes" id="UP000383932">
    <property type="component" value="Unassembled WGS sequence"/>
</dbReference>
<dbReference type="AlphaFoldDB" id="A0A5N5QRU2"/>
<keyword evidence="7" id="KW-1185">Reference proteome</keyword>
<dbReference type="SUPFAM" id="SSF46565">
    <property type="entry name" value="Chaperone J-domain"/>
    <property type="match status" value="1"/>
</dbReference>
<name>A0A5N5QRU2_9AGAM</name>
<keyword evidence="2" id="KW-0853">WD repeat</keyword>
<feature type="region of interest" description="Disordered" evidence="4">
    <location>
        <begin position="182"/>
        <end position="204"/>
    </location>
</feature>
<dbReference type="PRINTS" id="PR00600">
    <property type="entry name" value="PP2APR55"/>
</dbReference>
<evidence type="ECO:0000313" key="7">
    <source>
        <dbReference type="Proteomes" id="UP000383932"/>
    </source>
</evidence>
<dbReference type="OrthoDB" id="6274823at2759"/>
<dbReference type="SMART" id="SM00271">
    <property type="entry name" value="DnaJ"/>
    <property type="match status" value="1"/>
</dbReference>
<dbReference type="SUPFAM" id="SSF50978">
    <property type="entry name" value="WD40 repeat-like"/>
    <property type="match status" value="1"/>
</dbReference>
<dbReference type="InterPro" id="IPR001680">
    <property type="entry name" value="WD40_rpt"/>
</dbReference>
<dbReference type="GO" id="GO:0019888">
    <property type="term" value="F:protein phosphatase regulator activity"/>
    <property type="evidence" value="ECO:0007669"/>
    <property type="project" value="InterPro"/>
</dbReference>